<accession>A0A2G5E242</accession>
<evidence type="ECO:0000313" key="3">
    <source>
        <dbReference type="EMBL" id="PIA49842.1"/>
    </source>
</evidence>
<dbReference type="Pfam" id="PF03080">
    <property type="entry name" value="Neprosin"/>
    <property type="match status" value="1"/>
</dbReference>
<dbReference type="OrthoDB" id="1858978at2759"/>
<dbReference type="PANTHER" id="PTHR31589:SF110">
    <property type="entry name" value="PROTEIN, PUTATIVE (DUF239)-RELATED"/>
    <property type="match status" value="1"/>
</dbReference>
<organism evidence="3 4">
    <name type="scientific">Aquilegia coerulea</name>
    <name type="common">Rocky mountain columbine</name>
    <dbReference type="NCBI Taxonomy" id="218851"/>
    <lineage>
        <taxon>Eukaryota</taxon>
        <taxon>Viridiplantae</taxon>
        <taxon>Streptophyta</taxon>
        <taxon>Embryophyta</taxon>
        <taxon>Tracheophyta</taxon>
        <taxon>Spermatophyta</taxon>
        <taxon>Magnoliopsida</taxon>
        <taxon>Ranunculales</taxon>
        <taxon>Ranunculaceae</taxon>
        <taxon>Thalictroideae</taxon>
        <taxon>Aquilegia</taxon>
    </lineage>
</organism>
<feature type="signal peptide" evidence="1">
    <location>
        <begin position="1"/>
        <end position="35"/>
    </location>
</feature>
<dbReference type="InterPro" id="IPR053168">
    <property type="entry name" value="Glutamic_endopeptidase"/>
</dbReference>
<evidence type="ECO:0000259" key="2">
    <source>
        <dbReference type="PROSITE" id="PS52045"/>
    </source>
</evidence>
<proteinExistence type="predicted"/>
<dbReference type="Pfam" id="PF14365">
    <property type="entry name" value="Neprosin_AP"/>
    <property type="match status" value="1"/>
</dbReference>
<dbReference type="PANTHER" id="PTHR31589">
    <property type="entry name" value="PROTEIN, PUTATIVE (DUF239)-RELATED-RELATED"/>
    <property type="match status" value="1"/>
</dbReference>
<dbReference type="InParanoid" id="A0A2G5E242"/>
<feature type="chain" id="PRO_5013908789" description="Neprosin PEP catalytic domain-containing protein" evidence="1">
    <location>
        <begin position="36"/>
        <end position="402"/>
    </location>
</feature>
<sequence length="402" mass="44850">CSSAYIDLLSVMAFRFSITLLLVVVILVGSHETQASRIINTNNDLELEKQLKILNKPAIKSIKDETGTLYDCVDINKQPAFDHPLLKDHKIQMEPTLHPNDLVNESSPQHKLSSIMLQGIDCPKGTVPIRRIGKEDLIKADKYMMESQSIDIHPKLNEFHSQYVAVFKSTKQLGSYKGARASMNVINTTVANDQSSFALIGIWNDVGAFNMIYAGWGVDPKLYGDHKPHLMTYWKAGKAGCLNLLCEGFVQVDNRIPIGSVLPNISVYDQDPKEVQLDVRQDQSTQNWWLTIPDYEIKLGYWPAKLLPNLANGGLTVSFGGLAKGPTEGKSPPMAFGKFPQKNLGRSGYFAEMLVYNEKNEITGLEDHWMEYTDNPKCYGVKYYGLTPKDGHVMEYGGPGGC</sequence>
<dbReference type="PROSITE" id="PS52045">
    <property type="entry name" value="NEPROSIN_PEP_CD"/>
    <property type="match status" value="1"/>
</dbReference>
<dbReference type="EMBL" id="KZ305030">
    <property type="protein sequence ID" value="PIA49842.1"/>
    <property type="molecule type" value="Genomic_DNA"/>
</dbReference>
<evidence type="ECO:0000313" key="4">
    <source>
        <dbReference type="Proteomes" id="UP000230069"/>
    </source>
</evidence>
<dbReference type="STRING" id="218851.A0A2G5E242"/>
<dbReference type="AlphaFoldDB" id="A0A2G5E242"/>
<gene>
    <name evidence="3" type="ORF">AQUCO_01300528v1</name>
</gene>
<keyword evidence="1" id="KW-0732">Signal</keyword>
<dbReference type="Proteomes" id="UP000230069">
    <property type="component" value="Unassembled WGS sequence"/>
</dbReference>
<feature type="non-terminal residue" evidence="3">
    <location>
        <position position="1"/>
    </location>
</feature>
<dbReference type="FunCoup" id="A0A2G5E242">
    <property type="interactions" value="54"/>
</dbReference>
<reference evidence="3 4" key="1">
    <citation type="submission" date="2017-09" db="EMBL/GenBank/DDBJ databases">
        <title>WGS assembly of Aquilegia coerulea Goldsmith.</title>
        <authorList>
            <person name="Hodges S."/>
            <person name="Kramer E."/>
            <person name="Nordborg M."/>
            <person name="Tomkins J."/>
            <person name="Borevitz J."/>
            <person name="Derieg N."/>
            <person name="Yan J."/>
            <person name="Mihaltcheva S."/>
            <person name="Hayes R.D."/>
            <person name="Rokhsar D."/>
        </authorList>
    </citation>
    <scope>NUCLEOTIDE SEQUENCE [LARGE SCALE GENOMIC DNA]</scope>
    <source>
        <strain evidence="4">cv. Goldsmith</strain>
    </source>
</reference>
<evidence type="ECO:0000256" key="1">
    <source>
        <dbReference type="SAM" id="SignalP"/>
    </source>
</evidence>
<feature type="domain" description="Neprosin PEP catalytic" evidence="2">
    <location>
        <begin position="155"/>
        <end position="402"/>
    </location>
</feature>
<protein>
    <recommendedName>
        <fullName evidence="2">Neprosin PEP catalytic domain-containing protein</fullName>
    </recommendedName>
</protein>
<dbReference type="Gene3D" id="3.90.1320.10">
    <property type="entry name" value="Outer-capsid protein sigma 3, large lobe"/>
    <property type="match status" value="1"/>
</dbReference>
<keyword evidence="4" id="KW-1185">Reference proteome</keyword>
<name>A0A2G5E242_AQUCA</name>
<dbReference type="InterPro" id="IPR004314">
    <property type="entry name" value="Neprosin"/>
</dbReference>
<dbReference type="InterPro" id="IPR025521">
    <property type="entry name" value="Neprosin_propep"/>
</dbReference>